<dbReference type="SUPFAM" id="SSF54236">
    <property type="entry name" value="Ubiquitin-like"/>
    <property type="match status" value="1"/>
</dbReference>
<dbReference type="OrthoDB" id="5295208at2759"/>
<evidence type="ECO:0000256" key="3">
    <source>
        <dbReference type="ARBA" id="ARBA00023186"/>
    </source>
</evidence>
<dbReference type="GO" id="GO:0031122">
    <property type="term" value="P:cytoplasmic microtubule organization"/>
    <property type="evidence" value="ECO:0007669"/>
    <property type="project" value="TreeGrafter"/>
</dbReference>
<dbReference type="InterPro" id="IPR036859">
    <property type="entry name" value="CAP-Gly_dom_sf"/>
</dbReference>
<dbReference type="GO" id="GO:0007023">
    <property type="term" value="P:post-chaperonin tubulin folding pathway"/>
    <property type="evidence" value="ECO:0007669"/>
    <property type="project" value="InterPro"/>
</dbReference>
<comment type="subcellular location">
    <subcellularLocation>
        <location evidence="1">Cytoplasm</location>
    </subcellularLocation>
</comment>
<dbReference type="GO" id="GO:0005938">
    <property type="term" value="C:cell cortex"/>
    <property type="evidence" value="ECO:0007669"/>
    <property type="project" value="TreeGrafter"/>
</dbReference>
<dbReference type="InterPro" id="IPR000938">
    <property type="entry name" value="CAP-Gly_domain"/>
</dbReference>
<dbReference type="InterPro" id="IPR029071">
    <property type="entry name" value="Ubiquitin-like_domsf"/>
</dbReference>
<dbReference type="CDD" id="cd01789">
    <property type="entry name" value="Ubl_TBCB"/>
    <property type="match status" value="1"/>
</dbReference>
<comment type="similarity">
    <text evidence="4">Belongs to the TBCB family.</text>
</comment>
<dbReference type="PANTHER" id="PTHR18916">
    <property type="entry name" value="DYNACTIN 1-RELATED MICROTUBULE-BINDING"/>
    <property type="match status" value="1"/>
</dbReference>
<keyword evidence="7" id="KW-1185">Reference proteome</keyword>
<dbReference type="GO" id="GO:0007021">
    <property type="term" value="P:tubulin complex assembly"/>
    <property type="evidence" value="ECO:0007669"/>
    <property type="project" value="InterPro"/>
</dbReference>
<dbReference type="Pfam" id="PF01302">
    <property type="entry name" value="CAP_GLY"/>
    <property type="match status" value="1"/>
</dbReference>
<evidence type="ECO:0000256" key="1">
    <source>
        <dbReference type="ARBA" id="ARBA00004496"/>
    </source>
</evidence>
<dbReference type="AlphaFoldDB" id="A0A0D7ABH0"/>
<dbReference type="SMART" id="SM01052">
    <property type="entry name" value="CAP_GLY"/>
    <property type="match status" value="1"/>
</dbReference>
<dbReference type="Pfam" id="PF14560">
    <property type="entry name" value="Ubiquitin_2"/>
    <property type="match status" value="1"/>
</dbReference>
<accession>A0A0D7ABH0</accession>
<evidence type="ECO:0000313" key="6">
    <source>
        <dbReference type="EMBL" id="KIY48183.1"/>
    </source>
</evidence>
<dbReference type="Proteomes" id="UP000054144">
    <property type="component" value="Unassembled WGS sequence"/>
</dbReference>
<reference evidence="6 7" key="1">
    <citation type="journal article" date="2015" name="Fungal Genet. Biol.">
        <title>Evolution of novel wood decay mechanisms in Agaricales revealed by the genome sequences of Fistulina hepatica and Cylindrobasidium torrendii.</title>
        <authorList>
            <person name="Floudas D."/>
            <person name="Held B.W."/>
            <person name="Riley R."/>
            <person name="Nagy L.G."/>
            <person name="Koehler G."/>
            <person name="Ransdell A.S."/>
            <person name="Younus H."/>
            <person name="Chow J."/>
            <person name="Chiniquy J."/>
            <person name="Lipzen A."/>
            <person name="Tritt A."/>
            <person name="Sun H."/>
            <person name="Haridas S."/>
            <person name="LaButti K."/>
            <person name="Ohm R.A."/>
            <person name="Kues U."/>
            <person name="Blanchette R.A."/>
            <person name="Grigoriev I.V."/>
            <person name="Minto R.E."/>
            <person name="Hibbett D.S."/>
        </authorList>
    </citation>
    <scope>NUCLEOTIDE SEQUENCE [LARGE SCALE GENOMIC DNA]</scope>
    <source>
        <strain evidence="6 7">ATCC 64428</strain>
    </source>
</reference>
<feature type="domain" description="CAP-Gly" evidence="5">
    <location>
        <begin position="173"/>
        <end position="208"/>
    </location>
</feature>
<dbReference type="PROSITE" id="PS50245">
    <property type="entry name" value="CAP_GLY_2"/>
    <property type="match status" value="1"/>
</dbReference>
<gene>
    <name evidence="6" type="ORF">FISHEDRAFT_65770</name>
</gene>
<protein>
    <recommendedName>
        <fullName evidence="5">CAP-Gly domain-containing protein</fullName>
    </recommendedName>
</protein>
<keyword evidence="3" id="KW-0143">Chaperone</keyword>
<evidence type="ECO:0000256" key="4">
    <source>
        <dbReference type="ARBA" id="ARBA00025779"/>
    </source>
</evidence>
<dbReference type="GO" id="GO:0043014">
    <property type="term" value="F:alpha-tubulin binding"/>
    <property type="evidence" value="ECO:0007669"/>
    <property type="project" value="InterPro"/>
</dbReference>
<sequence>MAIINLFVISPDTHSERRFDPNITVEQLKSKLKLITGIPTANQRITLFTSEVDSNPVVQLCDNSRALGFYCTTDYQVLKVDDTNPSVSFTSQLTDVSQVNKFELSNTEYAKRTDTVLAYKQTHKAEASEPLHPIPQLDIPIGARCEVKSSEPGFSKRGTVRFVGPTKFGAGTGVWIGVEYDEPIGKNDGFVQGEHYFTCKPKYGIFVRPEKVTAGDFPVEDLEMDLNDEEM</sequence>
<dbReference type="InterPro" id="IPR000626">
    <property type="entry name" value="Ubiquitin-like_dom"/>
</dbReference>
<evidence type="ECO:0000256" key="2">
    <source>
        <dbReference type="ARBA" id="ARBA00022490"/>
    </source>
</evidence>
<proteinExistence type="inferred from homology"/>
<name>A0A0D7ABH0_9AGAR</name>
<dbReference type="GO" id="GO:0035371">
    <property type="term" value="C:microtubule plus-end"/>
    <property type="evidence" value="ECO:0007669"/>
    <property type="project" value="TreeGrafter"/>
</dbReference>
<evidence type="ECO:0000313" key="7">
    <source>
        <dbReference type="Proteomes" id="UP000054144"/>
    </source>
</evidence>
<dbReference type="PANTHER" id="PTHR18916:SF85">
    <property type="entry name" value="TUBULIN-FOLDING COFACTOR B"/>
    <property type="match status" value="1"/>
</dbReference>
<dbReference type="InterPro" id="IPR045172">
    <property type="entry name" value="TBCB_Ubl"/>
</dbReference>
<dbReference type="Gene3D" id="2.30.30.190">
    <property type="entry name" value="CAP Gly-rich-like domain"/>
    <property type="match status" value="1"/>
</dbReference>
<evidence type="ECO:0000259" key="5">
    <source>
        <dbReference type="PROSITE" id="PS50245"/>
    </source>
</evidence>
<dbReference type="SUPFAM" id="SSF74924">
    <property type="entry name" value="Cap-Gly domain"/>
    <property type="match status" value="1"/>
</dbReference>
<keyword evidence="2" id="KW-0963">Cytoplasm</keyword>
<dbReference type="GO" id="GO:0051010">
    <property type="term" value="F:microtubule plus-end binding"/>
    <property type="evidence" value="ECO:0007669"/>
    <property type="project" value="TreeGrafter"/>
</dbReference>
<dbReference type="Gene3D" id="3.10.20.90">
    <property type="entry name" value="Phosphatidylinositol 3-kinase Catalytic Subunit, Chain A, domain 1"/>
    <property type="match status" value="1"/>
</dbReference>
<organism evidence="6 7">
    <name type="scientific">Fistulina hepatica ATCC 64428</name>
    <dbReference type="NCBI Taxonomy" id="1128425"/>
    <lineage>
        <taxon>Eukaryota</taxon>
        <taxon>Fungi</taxon>
        <taxon>Dikarya</taxon>
        <taxon>Basidiomycota</taxon>
        <taxon>Agaricomycotina</taxon>
        <taxon>Agaricomycetes</taxon>
        <taxon>Agaricomycetidae</taxon>
        <taxon>Agaricales</taxon>
        <taxon>Fistulinaceae</taxon>
        <taxon>Fistulina</taxon>
    </lineage>
</organism>
<dbReference type="EMBL" id="KN881851">
    <property type="protein sequence ID" value="KIY48183.1"/>
    <property type="molecule type" value="Genomic_DNA"/>
</dbReference>
<dbReference type="GO" id="GO:0005634">
    <property type="term" value="C:nucleus"/>
    <property type="evidence" value="ECO:0007669"/>
    <property type="project" value="TreeGrafter"/>
</dbReference>